<proteinExistence type="predicted"/>
<gene>
    <name evidence="1" type="ORF">A2876_01945</name>
</gene>
<organism evidence="1 2">
    <name type="scientific">Candidatus Amesbacteria bacterium RIFCSPHIGHO2_01_FULL_48_32b</name>
    <dbReference type="NCBI Taxonomy" id="1797253"/>
    <lineage>
        <taxon>Bacteria</taxon>
        <taxon>Candidatus Amesiibacteriota</taxon>
    </lineage>
</organism>
<name>A0A1F4YFQ5_9BACT</name>
<evidence type="ECO:0000313" key="2">
    <source>
        <dbReference type="Proteomes" id="UP000178176"/>
    </source>
</evidence>
<sequence>MTHAAIGLLTPNEPLPPKSLVVPYINTLATQTTLESQGARVWGLPGVITENLKNKADFHLLVQELDIKGVCVPEHVICDIDNLPASAADFLVSVQQIYTHAGMQNRYPLGLMIRGGESDGNYGGCSLRRLSHKPGIFFTDDEDSSEFPDWDFAIARAHQYIQQATDANKERRVVISRFLHLADSPGISLIIENGRVDHLGWNGQVTAADGTACIGTGSYHPQSAELSNTQARHEAETAQDLGSFVLTLADKLGLNRAQLCGLVNFDLMIPGALEVEFQKRLGKPPQITIAECNPRWTNYTDALAMVARVLSINLNTQGLKETRDRGVLTADKFSASIRPEVPVESIREAVYQTDQRLNHTDGSRVILRMATTPHPGIITVGNTDLVQTELRQALSQL</sequence>
<accession>A0A1F4YFQ5</accession>
<reference evidence="1 2" key="1">
    <citation type="journal article" date="2016" name="Nat. Commun.">
        <title>Thousands of microbial genomes shed light on interconnected biogeochemical processes in an aquifer system.</title>
        <authorList>
            <person name="Anantharaman K."/>
            <person name="Brown C.T."/>
            <person name="Hug L.A."/>
            <person name="Sharon I."/>
            <person name="Castelle C.J."/>
            <person name="Probst A.J."/>
            <person name="Thomas B.C."/>
            <person name="Singh A."/>
            <person name="Wilkins M.J."/>
            <person name="Karaoz U."/>
            <person name="Brodie E.L."/>
            <person name="Williams K.H."/>
            <person name="Hubbard S.S."/>
            <person name="Banfield J.F."/>
        </authorList>
    </citation>
    <scope>NUCLEOTIDE SEQUENCE [LARGE SCALE GENOMIC DNA]</scope>
</reference>
<evidence type="ECO:0000313" key="1">
    <source>
        <dbReference type="EMBL" id="OGC92809.1"/>
    </source>
</evidence>
<comment type="caution">
    <text evidence="1">The sequence shown here is derived from an EMBL/GenBank/DDBJ whole genome shotgun (WGS) entry which is preliminary data.</text>
</comment>
<dbReference type="AlphaFoldDB" id="A0A1F4YFQ5"/>
<evidence type="ECO:0008006" key="3">
    <source>
        <dbReference type="Google" id="ProtNLM"/>
    </source>
</evidence>
<protein>
    <recommendedName>
        <fullName evidence="3">ATP-grasp domain-containing protein</fullName>
    </recommendedName>
</protein>
<dbReference type="Proteomes" id="UP000178176">
    <property type="component" value="Unassembled WGS sequence"/>
</dbReference>
<dbReference type="EMBL" id="MEXH01000006">
    <property type="protein sequence ID" value="OGC92809.1"/>
    <property type="molecule type" value="Genomic_DNA"/>
</dbReference>